<reference evidence="2 3" key="1">
    <citation type="submission" date="2013-10" db="EMBL/GenBank/DDBJ databases">
        <title>The Genome Sequence of Acinetobacter nectaris CIP 110549.</title>
        <authorList>
            <consortium name="The Broad Institute Genomics Platform"/>
            <consortium name="The Broad Institute Genome Sequencing Center for Infectious Disease"/>
            <person name="Cerqueira G."/>
            <person name="Feldgarden M."/>
            <person name="Courvalin P."/>
            <person name="Grillot-Courvalin C."/>
            <person name="Clermont D."/>
            <person name="Rocha E."/>
            <person name="Yoon E.-J."/>
            <person name="Nemec A."/>
            <person name="Young S.K."/>
            <person name="Zeng Q."/>
            <person name="Gargeya S."/>
            <person name="Fitzgerald M."/>
            <person name="Abouelleil A."/>
            <person name="Alvarado L."/>
            <person name="Berlin A.M."/>
            <person name="Chapman S.B."/>
            <person name="Gainer-Dewar J."/>
            <person name="Goldberg J."/>
            <person name="Gnerre S."/>
            <person name="Griggs A."/>
            <person name="Gujja S."/>
            <person name="Hansen M."/>
            <person name="Howarth C."/>
            <person name="Imamovic A."/>
            <person name="Ireland A."/>
            <person name="Larimer J."/>
            <person name="McCowan C."/>
            <person name="Murphy C."/>
            <person name="Pearson M."/>
            <person name="Poon T.W."/>
            <person name="Priest M."/>
            <person name="Roberts A."/>
            <person name="Saif S."/>
            <person name="Shea T."/>
            <person name="Sykes S."/>
            <person name="Wortman J."/>
            <person name="Nusbaum C."/>
            <person name="Birren B."/>
        </authorList>
    </citation>
    <scope>NUCLEOTIDE SEQUENCE [LARGE SCALE GENOMIC DNA]</scope>
    <source>
        <strain evidence="2 3">CIP 110549</strain>
    </source>
</reference>
<name>V2TV85_9GAMM</name>
<comment type="caution">
    <text evidence="2">The sequence shown here is derived from an EMBL/GenBank/DDBJ whole genome shotgun (WGS) entry which is preliminary data.</text>
</comment>
<dbReference type="HOGENOM" id="CLU_198727_2_0_6"/>
<dbReference type="EMBL" id="AYER01000003">
    <property type="protein sequence ID" value="ESK40090.1"/>
    <property type="molecule type" value="Genomic_DNA"/>
</dbReference>
<dbReference type="PATRIC" id="fig|1392540.3.peg.520"/>
<organism evidence="2 3">
    <name type="scientific">Acinetobacter nectaris CIP 110549</name>
    <dbReference type="NCBI Taxonomy" id="1392540"/>
    <lineage>
        <taxon>Bacteria</taxon>
        <taxon>Pseudomonadati</taxon>
        <taxon>Pseudomonadota</taxon>
        <taxon>Gammaproteobacteria</taxon>
        <taxon>Moraxellales</taxon>
        <taxon>Moraxellaceae</taxon>
        <taxon>Acinetobacter</taxon>
    </lineage>
</organism>
<feature type="compositionally biased region" description="Polar residues" evidence="1">
    <location>
        <begin position="17"/>
        <end position="28"/>
    </location>
</feature>
<proteinExistence type="predicted"/>
<feature type="compositionally biased region" description="Basic and acidic residues" evidence="1">
    <location>
        <begin position="31"/>
        <end position="43"/>
    </location>
</feature>
<evidence type="ECO:0000313" key="2">
    <source>
        <dbReference type="EMBL" id="ESK40090.1"/>
    </source>
</evidence>
<sequence>MVELINKGKFRERANRSRSYQKSENNIAQLEKNRQYIQNDEKLNQTQDTLNEVKESPTR</sequence>
<dbReference type="AlphaFoldDB" id="V2TV85"/>
<keyword evidence="3" id="KW-1185">Reference proteome</keyword>
<dbReference type="Proteomes" id="UP000023785">
    <property type="component" value="Unassembled WGS sequence"/>
</dbReference>
<protein>
    <submittedName>
        <fullName evidence="2">Uncharacterized protein</fullName>
    </submittedName>
</protein>
<evidence type="ECO:0000313" key="3">
    <source>
        <dbReference type="Proteomes" id="UP000023785"/>
    </source>
</evidence>
<dbReference type="RefSeq" id="WP_023272132.1">
    <property type="nucleotide sequence ID" value="NZ_KI530712.1"/>
</dbReference>
<accession>V2TV85</accession>
<gene>
    <name evidence="2" type="ORF">P256_00529</name>
</gene>
<feature type="region of interest" description="Disordered" evidence="1">
    <location>
        <begin position="1"/>
        <end position="59"/>
    </location>
</feature>
<evidence type="ECO:0000256" key="1">
    <source>
        <dbReference type="SAM" id="MobiDB-lite"/>
    </source>
</evidence>
<dbReference type="OrthoDB" id="6712402at2"/>